<protein>
    <submittedName>
        <fullName evidence="1">Uncharacterized protein</fullName>
    </submittedName>
</protein>
<dbReference type="EMBL" id="RBNJ01006209">
    <property type="protein sequence ID" value="RUS28741.1"/>
    <property type="molecule type" value="Genomic_DNA"/>
</dbReference>
<name>A0A433QGN2_9FUNG</name>
<sequence>MSKEELKRVPNDGEVLNAPQSAKYLKVLHPKNTSSLSLLSVFIWSENSHLQIVKHDGSLSLNFSQVFSEKIKIRL</sequence>
<comment type="caution">
    <text evidence="1">The sequence shown here is derived from an EMBL/GenBank/DDBJ whole genome shotgun (WGS) entry which is preliminary data.</text>
</comment>
<dbReference type="AlphaFoldDB" id="A0A433QGN2"/>
<reference evidence="1 2" key="1">
    <citation type="journal article" date="2018" name="New Phytol.">
        <title>Phylogenomics of Endogonaceae and evolution of mycorrhizas within Mucoromycota.</title>
        <authorList>
            <person name="Chang Y."/>
            <person name="Desiro A."/>
            <person name="Na H."/>
            <person name="Sandor L."/>
            <person name="Lipzen A."/>
            <person name="Clum A."/>
            <person name="Barry K."/>
            <person name="Grigoriev I.V."/>
            <person name="Martin F.M."/>
            <person name="Stajich J.E."/>
            <person name="Smith M.E."/>
            <person name="Bonito G."/>
            <person name="Spatafora J.W."/>
        </authorList>
    </citation>
    <scope>NUCLEOTIDE SEQUENCE [LARGE SCALE GENOMIC DNA]</scope>
    <source>
        <strain evidence="1 2">AD002</strain>
    </source>
</reference>
<organism evidence="1 2">
    <name type="scientific">Jimgerdemannia flammicorona</name>
    <dbReference type="NCBI Taxonomy" id="994334"/>
    <lineage>
        <taxon>Eukaryota</taxon>
        <taxon>Fungi</taxon>
        <taxon>Fungi incertae sedis</taxon>
        <taxon>Mucoromycota</taxon>
        <taxon>Mucoromycotina</taxon>
        <taxon>Endogonomycetes</taxon>
        <taxon>Endogonales</taxon>
        <taxon>Endogonaceae</taxon>
        <taxon>Jimgerdemannia</taxon>
    </lineage>
</organism>
<evidence type="ECO:0000313" key="2">
    <source>
        <dbReference type="Proteomes" id="UP000274822"/>
    </source>
</evidence>
<feature type="non-terminal residue" evidence="1">
    <location>
        <position position="75"/>
    </location>
</feature>
<keyword evidence="2" id="KW-1185">Reference proteome</keyword>
<proteinExistence type="predicted"/>
<dbReference type="Proteomes" id="UP000274822">
    <property type="component" value="Unassembled WGS sequence"/>
</dbReference>
<gene>
    <name evidence="1" type="ORF">BC938DRAFT_481509</name>
</gene>
<evidence type="ECO:0000313" key="1">
    <source>
        <dbReference type="EMBL" id="RUS28741.1"/>
    </source>
</evidence>
<accession>A0A433QGN2</accession>